<dbReference type="EMBL" id="BARW01038578">
    <property type="protein sequence ID" value="GAJ23614.1"/>
    <property type="molecule type" value="Genomic_DNA"/>
</dbReference>
<organism evidence="1">
    <name type="scientific">marine sediment metagenome</name>
    <dbReference type="NCBI Taxonomy" id="412755"/>
    <lineage>
        <taxon>unclassified sequences</taxon>
        <taxon>metagenomes</taxon>
        <taxon>ecological metagenomes</taxon>
    </lineage>
</organism>
<comment type="caution">
    <text evidence="1">The sequence shown here is derived from an EMBL/GenBank/DDBJ whole genome shotgun (WGS) entry which is preliminary data.</text>
</comment>
<dbReference type="AlphaFoldDB" id="X1V1P8"/>
<accession>X1V1P8</accession>
<protein>
    <submittedName>
        <fullName evidence="1">Uncharacterized protein</fullName>
    </submittedName>
</protein>
<reference evidence="1" key="1">
    <citation type="journal article" date="2014" name="Front. Microbiol.">
        <title>High frequency of phylogenetically diverse reductive dehalogenase-homologous genes in deep subseafloor sedimentary metagenomes.</title>
        <authorList>
            <person name="Kawai M."/>
            <person name="Futagami T."/>
            <person name="Toyoda A."/>
            <person name="Takaki Y."/>
            <person name="Nishi S."/>
            <person name="Hori S."/>
            <person name="Arai W."/>
            <person name="Tsubouchi T."/>
            <person name="Morono Y."/>
            <person name="Uchiyama I."/>
            <person name="Ito T."/>
            <person name="Fujiyama A."/>
            <person name="Inagaki F."/>
            <person name="Takami H."/>
        </authorList>
    </citation>
    <scope>NUCLEOTIDE SEQUENCE</scope>
    <source>
        <strain evidence="1">Expedition CK06-06</strain>
    </source>
</reference>
<gene>
    <name evidence="1" type="ORF">S12H4_59155</name>
</gene>
<name>X1V1P8_9ZZZZ</name>
<sequence length="39" mass="4402">MPKLKFRGFCKFAKDLGLNKIELQNDLTGGEIIAGYSRE</sequence>
<proteinExistence type="predicted"/>
<evidence type="ECO:0000313" key="1">
    <source>
        <dbReference type="EMBL" id="GAJ23614.1"/>
    </source>
</evidence>